<evidence type="ECO:0000313" key="6">
    <source>
        <dbReference type="Proteomes" id="UP000198415"/>
    </source>
</evidence>
<name>A0A239H3Q5_9ACTN</name>
<dbReference type="InterPro" id="IPR008628">
    <property type="entry name" value="GPP34-like"/>
</dbReference>
<dbReference type="RefSeq" id="WP_089297952.1">
    <property type="nucleotide sequence ID" value="NZ_BOMU01000117.1"/>
</dbReference>
<evidence type="ECO:0000256" key="4">
    <source>
        <dbReference type="ARBA" id="ARBA00023136"/>
    </source>
</evidence>
<dbReference type="GO" id="GO:0070273">
    <property type="term" value="F:phosphatidylinositol-4-phosphate binding"/>
    <property type="evidence" value="ECO:0007669"/>
    <property type="project" value="InterPro"/>
</dbReference>
<proteinExistence type="predicted"/>
<keyword evidence="2" id="KW-0333">Golgi apparatus</keyword>
<dbReference type="OrthoDB" id="4962633at2"/>
<dbReference type="GO" id="GO:0012505">
    <property type="term" value="C:endomembrane system"/>
    <property type="evidence" value="ECO:0007669"/>
    <property type="project" value="UniProtKB-ARBA"/>
</dbReference>
<evidence type="ECO:0000313" key="5">
    <source>
        <dbReference type="EMBL" id="SNS75658.1"/>
    </source>
</evidence>
<keyword evidence="6" id="KW-1185">Reference proteome</keyword>
<keyword evidence="3" id="KW-0446">Lipid-binding</keyword>
<gene>
    <name evidence="5" type="ORF">SAMN06264365_12330</name>
</gene>
<sequence>MNLLEEFTLLAHDRLGRRVIDNTRVDHGLGGALLLELVLSERIDVLDRRVVARGTGPIGDPLLDEALNRIAADRRARKPVDWVKRFTKGTQRRVVERLAADGVLRIERSTVLGIFPRTRYPAAFGTEPMARTEAQERLRAAILGAGPVMPRTAALCALVSATELDKKIFGDIDRKLVRRRLKEIDQGDWAAAAVRKAIQDVQAAIMAGAVAASTAAVISS</sequence>
<protein>
    <submittedName>
        <fullName evidence="5">Golgi phosphoprotein 3 (GPP34)</fullName>
    </submittedName>
</protein>
<dbReference type="GO" id="GO:0005737">
    <property type="term" value="C:cytoplasm"/>
    <property type="evidence" value="ECO:0007669"/>
    <property type="project" value="UniProtKB-ARBA"/>
</dbReference>
<accession>A0A239H3Q5</accession>
<dbReference type="AlphaFoldDB" id="A0A239H3Q5"/>
<evidence type="ECO:0000256" key="1">
    <source>
        <dbReference type="ARBA" id="ARBA00004255"/>
    </source>
</evidence>
<organism evidence="5 6">
    <name type="scientific">Actinoplanes regularis</name>
    <dbReference type="NCBI Taxonomy" id="52697"/>
    <lineage>
        <taxon>Bacteria</taxon>
        <taxon>Bacillati</taxon>
        <taxon>Actinomycetota</taxon>
        <taxon>Actinomycetes</taxon>
        <taxon>Micromonosporales</taxon>
        <taxon>Micromonosporaceae</taxon>
        <taxon>Actinoplanes</taxon>
    </lineage>
</organism>
<dbReference type="InterPro" id="IPR038261">
    <property type="entry name" value="GPP34-like_sf"/>
</dbReference>
<evidence type="ECO:0000256" key="3">
    <source>
        <dbReference type="ARBA" id="ARBA00023121"/>
    </source>
</evidence>
<dbReference type="Pfam" id="PF05719">
    <property type="entry name" value="GPP34"/>
    <property type="match status" value="1"/>
</dbReference>
<dbReference type="Gene3D" id="1.10.3630.10">
    <property type="entry name" value="yeast vps74-n-term truncation variant domain like"/>
    <property type="match status" value="1"/>
</dbReference>
<keyword evidence="4" id="KW-0472">Membrane</keyword>
<comment type="subcellular location">
    <subcellularLocation>
        <location evidence="1">Golgi apparatus membrane</location>
        <topology evidence="1">Peripheral membrane protein</topology>
        <orientation evidence="1">Cytoplasmic side</orientation>
    </subcellularLocation>
</comment>
<dbReference type="EMBL" id="FZNR01000023">
    <property type="protein sequence ID" value="SNS75658.1"/>
    <property type="molecule type" value="Genomic_DNA"/>
</dbReference>
<evidence type="ECO:0000256" key="2">
    <source>
        <dbReference type="ARBA" id="ARBA00023034"/>
    </source>
</evidence>
<reference evidence="5 6" key="1">
    <citation type="submission" date="2017-06" db="EMBL/GenBank/DDBJ databases">
        <authorList>
            <person name="Kim H.J."/>
            <person name="Triplett B.A."/>
        </authorList>
    </citation>
    <scope>NUCLEOTIDE SEQUENCE [LARGE SCALE GENOMIC DNA]</scope>
    <source>
        <strain evidence="5 6">DSM 43151</strain>
    </source>
</reference>
<dbReference type="Proteomes" id="UP000198415">
    <property type="component" value="Unassembled WGS sequence"/>
</dbReference>